<name>B3PCB4_CELJU</name>
<evidence type="ECO:0000313" key="1">
    <source>
        <dbReference type="EMBL" id="ACE83164.1"/>
    </source>
</evidence>
<proteinExistence type="predicted"/>
<evidence type="ECO:0000313" key="2">
    <source>
        <dbReference type="Proteomes" id="UP000001036"/>
    </source>
</evidence>
<protein>
    <submittedName>
        <fullName evidence="1">Uncharacterized protein</fullName>
    </submittedName>
</protein>
<dbReference type="KEGG" id="cja:CJA_1229"/>
<keyword evidence="2" id="KW-1185">Reference proteome</keyword>
<dbReference type="Proteomes" id="UP000001036">
    <property type="component" value="Chromosome"/>
</dbReference>
<dbReference type="EMBL" id="CP000934">
    <property type="protein sequence ID" value="ACE83164.1"/>
    <property type="molecule type" value="Genomic_DNA"/>
</dbReference>
<dbReference type="AlphaFoldDB" id="B3PCB4"/>
<dbReference type="HOGENOM" id="CLU_2823222_0_0_6"/>
<gene>
    <name evidence="1" type="ordered locus">CJA_1229</name>
</gene>
<accession>B3PCB4</accession>
<sequence>MSPSGNIIACSASEISLEDELPLEDEWLDKLLLDEEVFGVVFFDCPLPPQDERKKAEGNASVAAIA</sequence>
<reference evidence="1 2" key="1">
    <citation type="journal article" date="2008" name="J. Bacteriol.">
        <title>Insights into plant cell wall degradation from the genome sequence of the soil bacterium Cellvibrio japonicus.</title>
        <authorList>
            <person name="Deboy R.T."/>
            <person name="Mongodin E.F."/>
            <person name="Fouts D.E."/>
            <person name="Tailford L.E."/>
            <person name="Khouri H."/>
            <person name="Emerson J.B."/>
            <person name="Mohamoud Y."/>
            <person name="Watkins K."/>
            <person name="Henrissat B."/>
            <person name="Gilbert H.J."/>
            <person name="Nelson K.E."/>
        </authorList>
    </citation>
    <scope>NUCLEOTIDE SEQUENCE [LARGE SCALE GENOMIC DNA]</scope>
    <source>
        <strain evidence="1 2">Ueda107</strain>
    </source>
</reference>
<organism evidence="1 2">
    <name type="scientific">Cellvibrio japonicus (strain Ueda107)</name>
    <name type="common">Pseudomonas fluorescens subsp. cellulosa</name>
    <dbReference type="NCBI Taxonomy" id="498211"/>
    <lineage>
        <taxon>Bacteria</taxon>
        <taxon>Pseudomonadati</taxon>
        <taxon>Pseudomonadota</taxon>
        <taxon>Gammaproteobacteria</taxon>
        <taxon>Cellvibrionales</taxon>
        <taxon>Cellvibrionaceae</taxon>
        <taxon>Cellvibrio</taxon>
    </lineage>
</organism>